<dbReference type="Proteomes" id="UP000029738">
    <property type="component" value="Unassembled WGS sequence"/>
</dbReference>
<evidence type="ECO:0000313" key="1">
    <source>
        <dbReference type="EMBL" id="KAF3889733.1"/>
    </source>
</evidence>
<name>A0A8S9TEJ4_9CYAN</name>
<sequence>MFRAVPTFKYMNYVHLAMPEMHVSGVPTAGRGRLQLWECCLVYGLCSDRFFLQSVAVGL</sequence>
<gene>
    <name evidence="1" type="ORF">DA73_0400032870</name>
</gene>
<reference evidence="1" key="1">
    <citation type="journal article" date="2015" name="Genome Announc.">
        <title>Draft Genome Sequence of Tolypothrix boutellei Strain VB521301.</title>
        <authorList>
            <person name="Chandrababunaidu M.M."/>
            <person name="Singh D."/>
            <person name="Sen D."/>
            <person name="Bhan S."/>
            <person name="Das S."/>
            <person name="Gupta A."/>
            <person name="Adhikary S.P."/>
            <person name="Tripathy S."/>
        </authorList>
    </citation>
    <scope>NUCLEOTIDE SEQUENCE</scope>
    <source>
        <strain evidence="1">VB521301</strain>
    </source>
</reference>
<reference evidence="1" key="2">
    <citation type="submission" date="2019-11" db="EMBL/GenBank/DDBJ databases">
        <title>Improved Assembly of Tolypothrix boutellei genome.</title>
        <authorList>
            <person name="Sarangi A.N."/>
            <person name="Mukherjee M."/>
            <person name="Ghosh S."/>
            <person name="Singh D."/>
            <person name="Das A."/>
            <person name="Kant S."/>
            <person name="Prusty A."/>
            <person name="Tripathy S."/>
        </authorList>
    </citation>
    <scope>NUCLEOTIDE SEQUENCE</scope>
    <source>
        <strain evidence="1">VB521301</strain>
    </source>
</reference>
<evidence type="ECO:0000313" key="2">
    <source>
        <dbReference type="Proteomes" id="UP000029738"/>
    </source>
</evidence>
<dbReference type="AlphaFoldDB" id="A0A8S9TEJ4"/>
<proteinExistence type="predicted"/>
<protein>
    <submittedName>
        <fullName evidence="1">Uncharacterized protein</fullName>
    </submittedName>
</protein>
<dbReference type="EMBL" id="JHEG04000001">
    <property type="protein sequence ID" value="KAF3889733.1"/>
    <property type="molecule type" value="Genomic_DNA"/>
</dbReference>
<dbReference type="RefSeq" id="WP_137986560.1">
    <property type="nucleotide sequence ID" value="NZ_JHEG04000001.1"/>
</dbReference>
<organism evidence="1 2">
    <name type="scientific">Tolypothrix bouteillei VB521301</name>
    <dbReference type="NCBI Taxonomy" id="1479485"/>
    <lineage>
        <taxon>Bacteria</taxon>
        <taxon>Bacillati</taxon>
        <taxon>Cyanobacteriota</taxon>
        <taxon>Cyanophyceae</taxon>
        <taxon>Nostocales</taxon>
        <taxon>Tolypothrichaceae</taxon>
        <taxon>Tolypothrix</taxon>
    </lineage>
</organism>
<accession>A0A8S9TEJ4</accession>
<keyword evidence="2" id="KW-1185">Reference proteome</keyword>
<comment type="caution">
    <text evidence="1">The sequence shown here is derived from an EMBL/GenBank/DDBJ whole genome shotgun (WGS) entry which is preliminary data.</text>
</comment>